<keyword evidence="6" id="KW-0051">Antiviral defense</keyword>
<keyword evidence="3 9" id="KW-0812">Transmembrane</keyword>
<name>A0AAX1NC40_9BACT</name>
<organism evidence="11 12">
    <name type="scientific">Flammeovirga yaeyamensis</name>
    <dbReference type="NCBI Taxonomy" id="367791"/>
    <lineage>
        <taxon>Bacteria</taxon>
        <taxon>Pseudomonadati</taxon>
        <taxon>Bacteroidota</taxon>
        <taxon>Cytophagia</taxon>
        <taxon>Cytophagales</taxon>
        <taxon>Flammeovirgaceae</taxon>
        <taxon>Flammeovirga</taxon>
    </lineage>
</organism>
<dbReference type="InterPro" id="IPR003607">
    <property type="entry name" value="HD/PDEase_dom"/>
</dbReference>
<evidence type="ECO:0000256" key="3">
    <source>
        <dbReference type="ARBA" id="ARBA00022692"/>
    </source>
</evidence>
<keyword evidence="2" id="KW-1003">Cell membrane</keyword>
<feature type="region of interest" description="Disordered" evidence="8">
    <location>
        <begin position="195"/>
        <end position="224"/>
    </location>
</feature>
<keyword evidence="12" id="KW-1185">Reference proteome</keyword>
<dbReference type="Proteomes" id="UP000678679">
    <property type="component" value="Chromosome 2"/>
</dbReference>
<dbReference type="GO" id="GO:0000166">
    <property type="term" value="F:nucleotide binding"/>
    <property type="evidence" value="ECO:0007669"/>
    <property type="project" value="UniProtKB-KW"/>
</dbReference>
<dbReference type="GO" id="GO:0051607">
    <property type="term" value="P:defense response to virus"/>
    <property type="evidence" value="ECO:0007669"/>
    <property type="project" value="UniProtKB-KW"/>
</dbReference>
<keyword evidence="7 9" id="KW-0472">Membrane</keyword>
<evidence type="ECO:0000256" key="9">
    <source>
        <dbReference type="SAM" id="Phobius"/>
    </source>
</evidence>
<evidence type="ECO:0000313" key="11">
    <source>
        <dbReference type="EMBL" id="QWG05089.1"/>
    </source>
</evidence>
<dbReference type="SUPFAM" id="SSF109604">
    <property type="entry name" value="HD-domain/PDEase-like"/>
    <property type="match status" value="1"/>
</dbReference>
<dbReference type="InterPro" id="IPR006674">
    <property type="entry name" value="HD_domain"/>
</dbReference>
<sequence>MNTINTDLLLDVEKYAKENITDLQFHNLEHTQNVVNAVREIAKAENVDEDQIILLEIAAWFHDTGYTCSDCSNHEIKGVDIAKDYLKDKVSPEELDTISNCIMATRIPQTPRNLLEQIMCDADLSHLGTSSFEEYSEALRKERSEVAEQGQITESQWLVMNLHFLAEHRYFTNYAREHFQPKKVENINKIKSNMSALMDDASQEKEKKKDKKKKKEPKKPAEFKPRRDIETLHRVLARNQLGLSSIADRKASILLSINSIITSFTIGYLFRKIEELPQLLIPSTILAITGLVSVILAVLATRPNVSNNTKKKRDLNLLFFGDFVELNLNDYQSMLKDKTKDPQMIYDLMAKDSYYLGNVLDKKYRKVRLAFNFFMFGITVSVLSFIITFATL</sequence>
<dbReference type="Pfam" id="PF01966">
    <property type="entry name" value="HD"/>
    <property type="match status" value="1"/>
</dbReference>
<proteinExistence type="predicted"/>
<reference evidence="11 12" key="1">
    <citation type="submission" date="2021-05" db="EMBL/GenBank/DDBJ databases">
        <title>Comparative genomic studies on the polysaccharide-degrading batcterial strains of the Flammeovirga genus.</title>
        <authorList>
            <person name="Zewei F."/>
            <person name="Zheng Z."/>
            <person name="Yu L."/>
            <person name="Ruyue G."/>
            <person name="Yanhong M."/>
            <person name="Yuanyuan C."/>
            <person name="Jingyan G."/>
            <person name="Wenjun H."/>
        </authorList>
    </citation>
    <scope>NUCLEOTIDE SEQUENCE [LARGE SCALE GENOMIC DNA]</scope>
    <source>
        <strain evidence="11 12">NBRC:100898</strain>
    </source>
</reference>
<evidence type="ECO:0000256" key="8">
    <source>
        <dbReference type="SAM" id="MobiDB-lite"/>
    </source>
</evidence>
<dbReference type="InterPro" id="IPR043760">
    <property type="entry name" value="PycTM_dom"/>
</dbReference>
<evidence type="ECO:0000256" key="5">
    <source>
        <dbReference type="ARBA" id="ARBA00022989"/>
    </source>
</evidence>
<dbReference type="GO" id="GO:0005886">
    <property type="term" value="C:plasma membrane"/>
    <property type="evidence" value="ECO:0007669"/>
    <property type="project" value="UniProtKB-SubCell"/>
</dbReference>
<feature type="compositionally biased region" description="Basic residues" evidence="8">
    <location>
        <begin position="208"/>
        <end position="217"/>
    </location>
</feature>
<evidence type="ECO:0000259" key="10">
    <source>
        <dbReference type="SMART" id="SM00471"/>
    </source>
</evidence>
<keyword evidence="4" id="KW-0547">Nucleotide-binding</keyword>
<dbReference type="EMBL" id="CP076133">
    <property type="protein sequence ID" value="QWG05089.1"/>
    <property type="molecule type" value="Genomic_DNA"/>
</dbReference>
<feature type="domain" description="HD/PDEase" evidence="10">
    <location>
        <begin position="23"/>
        <end position="137"/>
    </location>
</feature>
<dbReference type="CDD" id="cd00077">
    <property type="entry name" value="HDc"/>
    <property type="match status" value="1"/>
</dbReference>
<accession>A0AAX1NC40</accession>
<protein>
    <submittedName>
        <fullName evidence="11">HD domain-containing protein</fullName>
    </submittedName>
</protein>
<dbReference type="Gene3D" id="1.10.3210.10">
    <property type="entry name" value="Hypothetical protein af1432"/>
    <property type="match status" value="1"/>
</dbReference>
<evidence type="ECO:0000256" key="7">
    <source>
        <dbReference type="ARBA" id="ARBA00023136"/>
    </source>
</evidence>
<dbReference type="Pfam" id="PF18967">
    <property type="entry name" value="PycTM"/>
    <property type="match status" value="1"/>
</dbReference>
<evidence type="ECO:0000313" key="12">
    <source>
        <dbReference type="Proteomes" id="UP000678679"/>
    </source>
</evidence>
<comment type="subcellular location">
    <subcellularLocation>
        <location evidence="1">Cell membrane</location>
    </subcellularLocation>
</comment>
<evidence type="ECO:0000256" key="6">
    <source>
        <dbReference type="ARBA" id="ARBA00023118"/>
    </source>
</evidence>
<feature type="transmembrane region" description="Helical" evidence="9">
    <location>
        <begin position="276"/>
        <end position="301"/>
    </location>
</feature>
<evidence type="ECO:0000256" key="1">
    <source>
        <dbReference type="ARBA" id="ARBA00004236"/>
    </source>
</evidence>
<feature type="transmembrane region" description="Helical" evidence="9">
    <location>
        <begin position="369"/>
        <end position="390"/>
    </location>
</feature>
<gene>
    <name evidence="11" type="ORF">KMW28_21940</name>
</gene>
<keyword evidence="5 9" id="KW-1133">Transmembrane helix</keyword>
<dbReference type="AlphaFoldDB" id="A0AAX1NC40"/>
<dbReference type="RefSeq" id="WP_169662233.1">
    <property type="nucleotide sequence ID" value="NZ_CP076133.1"/>
</dbReference>
<dbReference type="SMART" id="SM00471">
    <property type="entry name" value="HDc"/>
    <property type="match status" value="1"/>
</dbReference>
<evidence type="ECO:0000256" key="4">
    <source>
        <dbReference type="ARBA" id="ARBA00022741"/>
    </source>
</evidence>
<evidence type="ECO:0000256" key="2">
    <source>
        <dbReference type="ARBA" id="ARBA00022475"/>
    </source>
</evidence>
<dbReference type="KEGG" id="fya:KMW28_21940"/>